<dbReference type="RefSeq" id="WP_071684241.1">
    <property type="nucleotide sequence ID" value="NZ_CAJNLX020000001.1"/>
</dbReference>
<sequence length="77" mass="9226">MFPEYRELISRLKKEHKRFQFLFEKHNALEHEVARLEQNIGSGCGNEIIRLKKEKLYIKDCLHKILIEESGDSQIQK</sequence>
<dbReference type="EMBL" id="CP114564">
    <property type="protein sequence ID" value="WAZ55470.1"/>
    <property type="molecule type" value="Genomic_DNA"/>
</dbReference>
<dbReference type="InterPro" id="IPR038444">
    <property type="entry name" value="DUF465_sf"/>
</dbReference>
<dbReference type="InterPro" id="IPR007420">
    <property type="entry name" value="DUF465"/>
</dbReference>
<proteinExistence type="predicted"/>
<protein>
    <submittedName>
        <fullName evidence="1">DUF465 domain-containing protein</fullName>
    </submittedName>
</protein>
<evidence type="ECO:0000313" key="1">
    <source>
        <dbReference type="EMBL" id="WAZ55470.1"/>
    </source>
</evidence>
<gene>
    <name evidence="1" type="ORF">O4000_14195</name>
</gene>
<reference evidence="1" key="1">
    <citation type="submission" date="2022-12" db="EMBL/GenBank/DDBJ databases">
        <title>2953647.</title>
        <authorList>
            <person name="Hergert J."/>
            <person name="Casey R."/>
            <person name="Wagner J."/>
            <person name="Young E.L."/>
            <person name="Oakeson K.F."/>
        </authorList>
    </citation>
    <scope>NUCLEOTIDE SEQUENCE</scope>
    <source>
        <strain evidence="1">2953647</strain>
    </source>
</reference>
<evidence type="ECO:0000313" key="2">
    <source>
        <dbReference type="Proteomes" id="UP001164536"/>
    </source>
</evidence>
<keyword evidence="2" id="KW-1185">Reference proteome</keyword>
<accession>A0ABY7KXI4</accession>
<dbReference type="Gene3D" id="6.10.280.50">
    <property type="match status" value="1"/>
</dbReference>
<name>A0ABY7KXI4_CITFR</name>
<dbReference type="NCBIfam" id="NF008505">
    <property type="entry name" value="PRK11415.1"/>
    <property type="match status" value="1"/>
</dbReference>
<dbReference type="Pfam" id="PF04325">
    <property type="entry name" value="DUF465"/>
    <property type="match status" value="1"/>
</dbReference>
<organism evidence="1 2">
    <name type="scientific">Citrobacter freundii</name>
    <dbReference type="NCBI Taxonomy" id="546"/>
    <lineage>
        <taxon>Bacteria</taxon>
        <taxon>Pseudomonadati</taxon>
        <taxon>Pseudomonadota</taxon>
        <taxon>Gammaproteobacteria</taxon>
        <taxon>Enterobacterales</taxon>
        <taxon>Enterobacteriaceae</taxon>
        <taxon>Citrobacter</taxon>
        <taxon>Citrobacter freundii complex</taxon>
    </lineage>
</organism>
<dbReference type="Proteomes" id="UP001164536">
    <property type="component" value="Chromosome"/>
</dbReference>